<proteinExistence type="predicted"/>
<name>A0A1V0SIX5_9VIRU</name>
<reference evidence="1" key="1">
    <citation type="journal article" date="2017" name="Science">
        <title>Giant viruses with an expanded complement of translation system components.</title>
        <authorList>
            <person name="Schulz F."/>
            <person name="Yutin N."/>
            <person name="Ivanova N.N."/>
            <person name="Ortega D.R."/>
            <person name="Lee T.K."/>
            <person name="Vierheilig J."/>
            <person name="Daims H."/>
            <person name="Horn M."/>
            <person name="Wagner M."/>
            <person name="Jensen G.J."/>
            <person name="Kyrpides N.C."/>
            <person name="Koonin E.V."/>
            <person name="Woyke T."/>
        </authorList>
    </citation>
    <scope>NUCLEOTIDE SEQUENCE</scope>
    <source>
        <strain evidence="1">KNV1</strain>
    </source>
</reference>
<sequence>MYTYYYLVYNNKIHPHMYLHKNHNNDPYYLTQNQNYIKSFTTDKEVLVNDIIFIEHNGLEIKDIHLEEPVNLVWNQCYSTNVKHNVYEAFDQ</sequence>
<dbReference type="EMBL" id="KY684109">
    <property type="protein sequence ID" value="ARF11588.1"/>
    <property type="molecule type" value="Genomic_DNA"/>
</dbReference>
<evidence type="ECO:0000313" key="1">
    <source>
        <dbReference type="EMBL" id="ARF11588.1"/>
    </source>
</evidence>
<organism evidence="1">
    <name type="scientific">Klosneuvirus KNV1</name>
    <dbReference type="NCBI Taxonomy" id="1977640"/>
    <lineage>
        <taxon>Viruses</taxon>
        <taxon>Varidnaviria</taxon>
        <taxon>Bamfordvirae</taxon>
        <taxon>Nucleocytoviricota</taxon>
        <taxon>Megaviricetes</taxon>
        <taxon>Imitervirales</taxon>
        <taxon>Mimiviridae</taxon>
        <taxon>Klosneuvirinae</taxon>
        <taxon>Klosneuvirus</taxon>
    </lineage>
</organism>
<accession>A0A1V0SIX5</accession>
<protein>
    <submittedName>
        <fullName evidence="1">Uncharacterized protein</fullName>
    </submittedName>
</protein>
<gene>
    <name evidence="1" type="ORF">Klosneuvirus_2_24</name>
</gene>